<evidence type="ECO:0000313" key="2">
    <source>
        <dbReference type="Proteomes" id="UP000662783"/>
    </source>
</evidence>
<reference evidence="1" key="1">
    <citation type="submission" date="2021-02" db="EMBL/GenBank/DDBJ databases">
        <title>Fulvivirga sp. S481 isolated from sea water.</title>
        <authorList>
            <person name="Bae S.S."/>
            <person name="Baek K."/>
        </authorList>
    </citation>
    <scope>NUCLEOTIDE SEQUENCE</scope>
    <source>
        <strain evidence="1">S481</strain>
    </source>
</reference>
<keyword evidence="2" id="KW-1185">Reference proteome</keyword>
<evidence type="ECO:0000313" key="1">
    <source>
        <dbReference type="EMBL" id="QSE98626.1"/>
    </source>
</evidence>
<dbReference type="KEGG" id="fuv:JR347_05985"/>
<organism evidence="1 2">
    <name type="scientific">Fulvivirga lutea</name>
    <dbReference type="NCBI Taxonomy" id="2810512"/>
    <lineage>
        <taxon>Bacteria</taxon>
        <taxon>Pseudomonadati</taxon>
        <taxon>Bacteroidota</taxon>
        <taxon>Cytophagia</taxon>
        <taxon>Cytophagales</taxon>
        <taxon>Fulvivirgaceae</taxon>
        <taxon>Fulvivirga</taxon>
    </lineage>
</organism>
<dbReference type="RefSeq" id="WP_205723140.1">
    <property type="nucleotide sequence ID" value="NZ_CP070608.1"/>
</dbReference>
<sequence length="69" mass="8120">MNMYKKHYKITSLIILALMLACFAYLEDQILNHVSYVEQEVRCYLNHVSVKEKNIITDLAHHLTAKIKN</sequence>
<dbReference type="Proteomes" id="UP000662783">
    <property type="component" value="Chromosome"/>
</dbReference>
<dbReference type="AlphaFoldDB" id="A0A974WHS3"/>
<dbReference type="PROSITE" id="PS51257">
    <property type="entry name" value="PROKAR_LIPOPROTEIN"/>
    <property type="match status" value="1"/>
</dbReference>
<gene>
    <name evidence="1" type="ORF">JR347_05985</name>
</gene>
<protein>
    <submittedName>
        <fullName evidence="1">Uncharacterized protein</fullName>
    </submittedName>
</protein>
<accession>A0A974WHS3</accession>
<name>A0A974WHS3_9BACT</name>
<proteinExistence type="predicted"/>
<dbReference type="EMBL" id="CP070608">
    <property type="protein sequence ID" value="QSE98626.1"/>
    <property type="molecule type" value="Genomic_DNA"/>
</dbReference>